<sequence>MTVAYGPICQIAWVTEDIEATEQLLSKQFGVGGWVRMPNIEFGPQTCRLHGEPADFTAHISLSYSGDMQLELIQPVRGDSIYTEFLARSGPGLHHVCFEPGDFDAAVASAQEQGLPIVQEGEMSGGLMRFAYMDGASAGVPYIELGKFSPEIRAMFEHIKTAAKGA</sequence>
<keyword evidence="3" id="KW-0456">Lyase</keyword>
<evidence type="ECO:0000313" key="2">
    <source>
        <dbReference type="EMBL" id="QPG67777.1"/>
    </source>
</evidence>
<gene>
    <name evidence="2" type="ORF">C1S78_019900</name>
    <name evidence="3" type="ORF">C1S78_19835</name>
</gene>
<dbReference type="AlphaFoldDB" id="A0A8H2JEF7"/>
<dbReference type="KEGG" id="mmuc:C1S78_019900"/>
<proteinExistence type="predicted"/>
<reference evidence="2 4" key="3">
    <citation type="journal article" date="2019" name="Sci. Rep.">
        <title>Insight into the biology of Mycobacterium mucogenicum and Mycobacterium neoaurum clade members.</title>
        <authorList>
            <person name="Behra P.R.K."/>
            <person name="Pettersson B.M.F."/>
            <person name="Ramesh M."/>
            <person name="Dasgupta S."/>
            <person name="Kirsebom L.A."/>
        </authorList>
    </citation>
    <scope>NUCLEOTIDE SEQUENCE [LARGE SCALE GENOMIC DNA]</scope>
    <source>
        <strain evidence="2 4">DSM 44124</strain>
    </source>
</reference>
<organism evidence="3">
    <name type="scientific">Mycolicibacterium mucogenicum DSM 44124</name>
    <dbReference type="NCBI Taxonomy" id="1226753"/>
    <lineage>
        <taxon>Bacteria</taxon>
        <taxon>Bacillati</taxon>
        <taxon>Actinomycetota</taxon>
        <taxon>Actinomycetes</taxon>
        <taxon>Mycobacteriales</taxon>
        <taxon>Mycobacteriaceae</taxon>
        <taxon>Mycolicibacterium</taxon>
    </lineage>
</organism>
<evidence type="ECO:0000259" key="1">
    <source>
        <dbReference type="PROSITE" id="PS51819"/>
    </source>
</evidence>
<dbReference type="InterPro" id="IPR037523">
    <property type="entry name" value="VOC_core"/>
</dbReference>
<dbReference type="EMBL" id="POTL01000001">
    <property type="protein sequence ID" value="TLH54321.1"/>
    <property type="molecule type" value="Genomic_DNA"/>
</dbReference>
<name>A0A8H2JEF7_MYCMU</name>
<protein>
    <submittedName>
        <fullName evidence="3">Lactoylglutathione lyase</fullName>
    </submittedName>
    <submittedName>
        <fullName evidence="2">VOC family protein</fullName>
    </submittedName>
</protein>
<feature type="domain" description="VOC" evidence="1">
    <location>
        <begin position="7"/>
        <end position="148"/>
    </location>
</feature>
<reference evidence="2 4" key="2">
    <citation type="journal article" date="2019" name="BMC Evol. Biol.">
        <title>Comparative genomics of Mycobacterium mucogenicum and Mycobacterium neoaurum clade members emphasizing tRNA and non-coding RNA.</title>
        <authorList>
            <person name="Behra P.R.K."/>
            <person name="Pettersson B.M.F."/>
            <person name="Das S."/>
            <person name="Dasgupta S."/>
            <person name="Kirsebom L.A."/>
        </authorList>
    </citation>
    <scope>NUCLEOTIDE SEQUENCE [LARGE SCALE GENOMIC DNA]</scope>
    <source>
        <strain evidence="2 4">DSM 44124</strain>
    </source>
</reference>
<evidence type="ECO:0000313" key="4">
    <source>
        <dbReference type="Proteomes" id="UP000309231"/>
    </source>
</evidence>
<dbReference type="Proteomes" id="UP000309231">
    <property type="component" value="Chromosome"/>
</dbReference>
<dbReference type="Pfam" id="PF13669">
    <property type="entry name" value="Glyoxalase_4"/>
    <property type="match status" value="1"/>
</dbReference>
<dbReference type="EMBL" id="CP062008">
    <property type="protein sequence ID" value="QPG67777.1"/>
    <property type="molecule type" value="Genomic_DNA"/>
</dbReference>
<dbReference type="GeneID" id="76727204"/>
<accession>A0A8H2JEF7</accession>
<reference evidence="3" key="1">
    <citation type="submission" date="2018-01" db="EMBL/GenBank/DDBJ databases">
        <title>Comparative genomics of Mycobacterium mucogenicum and Mycobacterium neoaurum clade members emphasizing tRNA and non-coding RNA.</title>
        <authorList>
            <person name="Behra P.R.K."/>
            <person name="Pettersson B.M.F."/>
            <person name="Das S."/>
            <person name="Dasgupta S."/>
            <person name="Kirsebom L.A."/>
        </authorList>
    </citation>
    <scope>NUCLEOTIDE SEQUENCE</scope>
    <source>
        <strain evidence="3">DSM 44124</strain>
    </source>
</reference>
<keyword evidence="4" id="KW-1185">Reference proteome</keyword>
<dbReference type="InterPro" id="IPR029068">
    <property type="entry name" value="Glyas_Bleomycin-R_OHBP_Dase"/>
</dbReference>
<dbReference type="GO" id="GO:0016829">
    <property type="term" value="F:lyase activity"/>
    <property type="evidence" value="ECO:0007669"/>
    <property type="project" value="UniProtKB-KW"/>
</dbReference>
<dbReference type="Gene3D" id="3.10.180.10">
    <property type="entry name" value="2,3-Dihydroxybiphenyl 1,2-Dioxygenase, domain 1"/>
    <property type="match status" value="1"/>
</dbReference>
<dbReference type="RefSeq" id="WP_029120272.1">
    <property type="nucleotide sequence ID" value="NZ_ANBS01000006.1"/>
</dbReference>
<evidence type="ECO:0000313" key="3">
    <source>
        <dbReference type="EMBL" id="TLH54321.1"/>
    </source>
</evidence>
<dbReference type="PROSITE" id="PS51819">
    <property type="entry name" value="VOC"/>
    <property type="match status" value="1"/>
</dbReference>
<dbReference type="SUPFAM" id="SSF54593">
    <property type="entry name" value="Glyoxalase/Bleomycin resistance protein/Dihydroxybiphenyl dioxygenase"/>
    <property type="match status" value="1"/>
</dbReference>